<dbReference type="GO" id="GO:0036503">
    <property type="term" value="P:ERAD pathway"/>
    <property type="evidence" value="ECO:0007669"/>
    <property type="project" value="TreeGrafter"/>
</dbReference>
<dbReference type="SUPFAM" id="SSF81901">
    <property type="entry name" value="HCP-like"/>
    <property type="match status" value="3"/>
</dbReference>
<organism evidence="4 5">
    <name type="scientific">Coemansia spiralis</name>
    <dbReference type="NCBI Taxonomy" id="417178"/>
    <lineage>
        <taxon>Eukaryota</taxon>
        <taxon>Fungi</taxon>
        <taxon>Fungi incertae sedis</taxon>
        <taxon>Zoopagomycota</taxon>
        <taxon>Kickxellomycotina</taxon>
        <taxon>Kickxellomycetes</taxon>
        <taxon>Kickxellales</taxon>
        <taxon>Kickxellaceae</taxon>
        <taxon>Coemansia</taxon>
    </lineage>
</organism>
<dbReference type="Gene3D" id="1.25.40.10">
    <property type="entry name" value="Tetratricopeptide repeat domain"/>
    <property type="match status" value="3"/>
</dbReference>
<comment type="similarity">
    <text evidence="1">Belongs to the sel-1 family.</text>
</comment>
<keyword evidence="3" id="KW-0732">Signal</keyword>
<dbReference type="InterPro" id="IPR050767">
    <property type="entry name" value="Sel1_AlgK"/>
</dbReference>
<dbReference type="SMART" id="SM00671">
    <property type="entry name" value="SEL1"/>
    <property type="match status" value="9"/>
</dbReference>
<dbReference type="PANTHER" id="PTHR11102:SF147">
    <property type="entry name" value="SEL1L ADAPTOR SUBUNIT OF ERAD E3 UBIQUITIN LIGASE"/>
    <property type="match status" value="1"/>
</dbReference>
<reference evidence="4" key="1">
    <citation type="submission" date="2022-07" db="EMBL/GenBank/DDBJ databases">
        <title>Phylogenomic reconstructions and comparative analyses of Kickxellomycotina fungi.</title>
        <authorList>
            <person name="Reynolds N.K."/>
            <person name="Stajich J.E."/>
            <person name="Barry K."/>
            <person name="Grigoriev I.V."/>
            <person name="Crous P."/>
            <person name="Smith M.E."/>
        </authorList>
    </citation>
    <scope>NUCLEOTIDE SEQUENCE</scope>
    <source>
        <strain evidence="4">NRRL 3115</strain>
    </source>
</reference>
<name>A0A9W8G987_9FUNG</name>
<feature type="signal peptide" evidence="3">
    <location>
        <begin position="1"/>
        <end position="18"/>
    </location>
</feature>
<dbReference type="GO" id="GO:0005789">
    <property type="term" value="C:endoplasmic reticulum membrane"/>
    <property type="evidence" value="ECO:0007669"/>
    <property type="project" value="TreeGrafter"/>
</dbReference>
<evidence type="ECO:0000313" key="4">
    <source>
        <dbReference type="EMBL" id="KAJ2678858.1"/>
    </source>
</evidence>
<sequence>MRLAFNVLAYLLVTSVASTETKHDAADHTAITSIVGASTVAGVEFQKTDEFTNSSLSKKHQRVFVEAIETLQKYQAYINKQQKKHVRRGSPLKVARDASGLLPRSVRPYVQRIEWLASWLFGDKEKNAAAYRQKQLNEKPEKVKQAVATMKELASEGSEDAQLVLADMAMYGKYGTNIDLGSAFEHYKKLAEANGNPKAQYMLGLFYATGLGGIEQRNSMALLYNTMAAKSGYTPAEMTLAYKFLTGIGVPASCKESLVYYKSVARKGILYYLSGPPLGYHIPPYRVRLSDDNKGAYGVHTGPYSLYKVNDREGFEELLNYHLDSARKGDLRSCMNLIDLYYHGHRFASRNFTYALKYIREVISKTFTKRGDLQKGLSQGEVNSAAQAAGMYGMMYLRGEGVTVDTAAAFKWLTIAANMGHGTSLNALGVMYQHGIEVPVNNERALELFKAAAEKKHQSGQVNFAVAIMESQPQVAVTNLRNAAENGNILAHFHLGGVYSALSDTEISCRMAVSSYKYVAEYGDWLHSSIPSAYAAYERGDLDAAVLEYMRAAEMGYGVGQLNAALLLERAAKLCSYRDWDIRDSHAPLESGKDNNAMPAWSNRSCVHSVFSDQQQHERQTLAYWTRAANNNMADARAKQGDHYYYGWGVEASAEKAAAAYLISAKSDANGLAMWNLGWMYENGVGVKRDFFLAKRWYDKSIEVNEGGKLATNFSLARLFIKYLWAWVWGEDVGETPLYFAPETAAADDGKNDEDDGEKDGRRETEADDEQGGAQLRPLGHREGNEYVPEDWEHEAGAAAAEGLGVDDTAAELDENGEGSLSESVFIVVLLLAAAWMFLPFR</sequence>
<evidence type="ECO:0000313" key="5">
    <source>
        <dbReference type="Proteomes" id="UP001151518"/>
    </source>
</evidence>
<dbReference type="EMBL" id="JANBTW010000017">
    <property type="protein sequence ID" value="KAJ2678858.1"/>
    <property type="molecule type" value="Genomic_DNA"/>
</dbReference>
<protein>
    <submittedName>
        <fullName evidence="4">ERAD-associated protein</fullName>
    </submittedName>
</protein>
<evidence type="ECO:0000256" key="1">
    <source>
        <dbReference type="ARBA" id="ARBA00038101"/>
    </source>
</evidence>
<evidence type="ECO:0000256" key="3">
    <source>
        <dbReference type="SAM" id="SignalP"/>
    </source>
</evidence>
<comment type="caution">
    <text evidence="4">The sequence shown here is derived from an EMBL/GenBank/DDBJ whole genome shotgun (WGS) entry which is preliminary data.</text>
</comment>
<evidence type="ECO:0000256" key="2">
    <source>
        <dbReference type="SAM" id="MobiDB-lite"/>
    </source>
</evidence>
<dbReference type="InterPro" id="IPR006597">
    <property type="entry name" value="Sel1-like"/>
</dbReference>
<dbReference type="InterPro" id="IPR011990">
    <property type="entry name" value="TPR-like_helical_dom_sf"/>
</dbReference>
<feature type="chain" id="PRO_5040982939" evidence="3">
    <location>
        <begin position="19"/>
        <end position="842"/>
    </location>
</feature>
<dbReference type="AlphaFoldDB" id="A0A9W8G987"/>
<accession>A0A9W8G987</accession>
<dbReference type="PANTHER" id="PTHR11102">
    <property type="entry name" value="SEL-1-LIKE PROTEIN"/>
    <property type="match status" value="1"/>
</dbReference>
<gene>
    <name evidence="4" type="primary">HRD3</name>
    <name evidence="4" type="ORF">GGI25_002051</name>
</gene>
<feature type="region of interest" description="Disordered" evidence="2">
    <location>
        <begin position="744"/>
        <end position="784"/>
    </location>
</feature>
<dbReference type="OrthoDB" id="27934at2759"/>
<dbReference type="Proteomes" id="UP001151518">
    <property type="component" value="Unassembled WGS sequence"/>
</dbReference>
<dbReference type="Pfam" id="PF08238">
    <property type="entry name" value="Sel1"/>
    <property type="match status" value="7"/>
</dbReference>
<proteinExistence type="inferred from homology"/>